<protein>
    <recommendedName>
        <fullName evidence="5">Secreted protein</fullName>
    </recommendedName>
</protein>
<name>W7TJS8_9STRA</name>
<evidence type="ECO:0000256" key="1">
    <source>
        <dbReference type="SAM" id="MobiDB-lite"/>
    </source>
</evidence>
<dbReference type="EMBL" id="AZIL01002954">
    <property type="protein sequence ID" value="EWM20596.1"/>
    <property type="molecule type" value="Genomic_DNA"/>
</dbReference>
<keyword evidence="4" id="KW-1185">Reference proteome</keyword>
<feature type="chain" id="PRO_5004900894" description="Secreted protein" evidence="2">
    <location>
        <begin position="17"/>
        <end position="111"/>
    </location>
</feature>
<proteinExistence type="predicted"/>
<gene>
    <name evidence="3" type="ORF">Naga_100736g2</name>
</gene>
<reference evidence="3 4" key="1">
    <citation type="journal article" date="2014" name="Mol. Plant">
        <title>Chromosome Scale Genome Assembly and Transcriptome Profiling of Nannochloropsis gaditana in Nitrogen Depletion.</title>
        <authorList>
            <person name="Corteggiani Carpinelli E."/>
            <person name="Telatin A."/>
            <person name="Vitulo N."/>
            <person name="Forcato C."/>
            <person name="D'Angelo M."/>
            <person name="Schiavon R."/>
            <person name="Vezzi A."/>
            <person name="Giacometti G.M."/>
            <person name="Morosinotto T."/>
            <person name="Valle G."/>
        </authorList>
    </citation>
    <scope>NUCLEOTIDE SEQUENCE [LARGE SCALE GENOMIC DNA]</scope>
    <source>
        <strain evidence="3 4">B-31</strain>
    </source>
</reference>
<evidence type="ECO:0000313" key="3">
    <source>
        <dbReference type="EMBL" id="EWM20596.1"/>
    </source>
</evidence>
<feature type="compositionally biased region" description="Pro residues" evidence="1">
    <location>
        <begin position="102"/>
        <end position="111"/>
    </location>
</feature>
<evidence type="ECO:0000313" key="4">
    <source>
        <dbReference type="Proteomes" id="UP000019335"/>
    </source>
</evidence>
<comment type="caution">
    <text evidence="3">The sequence shown here is derived from an EMBL/GenBank/DDBJ whole genome shotgun (WGS) entry which is preliminary data.</text>
</comment>
<feature type="region of interest" description="Disordered" evidence="1">
    <location>
        <begin position="67"/>
        <end position="111"/>
    </location>
</feature>
<accession>W7TJS8</accession>
<evidence type="ECO:0000256" key="2">
    <source>
        <dbReference type="SAM" id="SignalP"/>
    </source>
</evidence>
<dbReference type="AlphaFoldDB" id="W7TJS8"/>
<dbReference type="Proteomes" id="UP000019335">
    <property type="component" value="Unassembled WGS sequence"/>
</dbReference>
<organism evidence="3 4">
    <name type="scientific">Nannochloropsis gaditana</name>
    <dbReference type="NCBI Taxonomy" id="72520"/>
    <lineage>
        <taxon>Eukaryota</taxon>
        <taxon>Sar</taxon>
        <taxon>Stramenopiles</taxon>
        <taxon>Ochrophyta</taxon>
        <taxon>Eustigmatophyceae</taxon>
        <taxon>Eustigmatales</taxon>
        <taxon>Monodopsidaceae</taxon>
        <taxon>Nannochloropsis</taxon>
    </lineage>
</organism>
<sequence length="111" mass="12549">MCTACLVSVHWRRLSCIFLAISCNVDQATEQGRRSLSERRKRIKLAKTKIPEYPWVFRHKRRLSRVPAPSALSPKSTFYPAGPLREESKTTRQPPSQGVLPGPVPLPLISL</sequence>
<evidence type="ECO:0008006" key="5">
    <source>
        <dbReference type="Google" id="ProtNLM"/>
    </source>
</evidence>
<feature type="signal peptide" evidence="2">
    <location>
        <begin position="1"/>
        <end position="16"/>
    </location>
</feature>
<keyword evidence="2" id="KW-0732">Signal</keyword>